<feature type="chain" id="PRO_5022738263" description="DUF3244 domain-containing protein" evidence="1">
    <location>
        <begin position="24"/>
        <end position="122"/>
    </location>
</feature>
<evidence type="ECO:0000313" key="3">
    <source>
        <dbReference type="Proteomes" id="UP000315827"/>
    </source>
</evidence>
<comment type="caution">
    <text evidence="2">The sequence shown here is derived from an EMBL/GenBank/DDBJ whole genome shotgun (WGS) entry which is preliminary data.</text>
</comment>
<feature type="signal peptide" evidence="1">
    <location>
        <begin position="1"/>
        <end position="23"/>
    </location>
</feature>
<sequence length="122" mass="13485">MKNFIFAMCGFLMMSLVSLGVQASSISEPIPSKSELSAVDVGLPGIQYVTFEAAPLNCFVLTDSQPVMLITDSPVIQSVMTMNAVTQGKQISVPKCPFRYVYKSKYCTHYSYTAYSRLITPY</sequence>
<dbReference type="Proteomes" id="UP000315827">
    <property type="component" value="Unassembled WGS sequence"/>
</dbReference>
<evidence type="ECO:0000313" key="2">
    <source>
        <dbReference type="EMBL" id="TWV64064.1"/>
    </source>
</evidence>
<proteinExistence type="predicted"/>
<dbReference type="AlphaFoldDB" id="A0A5C6KNS3"/>
<evidence type="ECO:0000256" key="1">
    <source>
        <dbReference type="SAM" id="SignalP"/>
    </source>
</evidence>
<name>A0A5C6KNS3_PARDI</name>
<accession>A0A5C6KNS3</accession>
<dbReference type="RefSeq" id="WP_146374665.1">
    <property type="nucleotide sequence ID" value="NZ_VOHW01000001.1"/>
</dbReference>
<organism evidence="2 3">
    <name type="scientific">Parabacteroides distasonis</name>
    <dbReference type="NCBI Taxonomy" id="823"/>
    <lineage>
        <taxon>Bacteria</taxon>
        <taxon>Pseudomonadati</taxon>
        <taxon>Bacteroidota</taxon>
        <taxon>Bacteroidia</taxon>
        <taxon>Bacteroidales</taxon>
        <taxon>Tannerellaceae</taxon>
        <taxon>Parabacteroides</taxon>
    </lineage>
</organism>
<gene>
    <name evidence="2" type="ORF">FSA05_00120</name>
</gene>
<evidence type="ECO:0008006" key="4">
    <source>
        <dbReference type="Google" id="ProtNLM"/>
    </source>
</evidence>
<protein>
    <recommendedName>
        <fullName evidence="4">DUF3244 domain-containing protein</fullName>
    </recommendedName>
</protein>
<dbReference type="EMBL" id="VOHW01000001">
    <property type="protein sequence ID" value="TWV64064.1"/>
    <property type="molecule type" value="Genomic_DNA"/>
</dbReference>
<reference evidence="2 3" key="1">
    <citation type="submission" date="2019-07" db="EMBL/GenBank/DDBJ databases">
        <title>Genome sequencing of Parabacteroides distasonis iSURF_7.</title>
        <authorList>
            <person name="Degefu H.N."/>
            <person name="Ruoff K.L."/>
            <person name="Price C.E."/>
            <person name="Valls R.A."/>
            <person name="O'Toole G.A."/>
        </authorList>
    </citation>
    <scope>NUCLEOTIDE SEQUENCE [LARGE SCALE GENOMIC DNA]</scope>
    <source>
        <strain evidence="2 3">CFPLTA003_1B</strain>
    </source>
</reference>
<keyword evidence="1" id="KW-0732">Signal</keyword>